<feature type="region of interest" description="Disordered" evidence="1">
    <location>
        <begin position="34"/>
        <end position="53"/>
    </location>
</feature>
<feature type="domain" description="DUF7330" evidence="2">
    <location>
        <begin position="61"/>
        <end position="231"/>
    </location>
</feature>
<organism evidence="3 4">
    <name type="scientific">Mycena alexandri</name>
    <dbReference type="NCBI Taxonomy" id="1745969"/>
    <lineage>
        <taxon>Eukaryota</taxon>
        <taxon>Fungi</taxon>
        <taxon>Dikarya</taxon>
        <taxon>Basidiomycota</taxon>
        <taxon>Agaricomycotina</taxon>
        <taxon>Agaricomycetes</taxon>
        <taxon>Agaricomycetidae</taxon>
        <taxon>Agaricales</taxon>
        <taxon>Marasmiineae</taxon>
        <taxon>Mycenaceae</taxon>
        <taxon>Mycena</taxon>
    </lineage>
</organism>
<dbReference type="EMBL" id="JARJCM010000009">
    <property type="protein sequence ID" value="KAJ7043654.1"/>
    <property type="molecule type" value="Genomic_DNA"/>
</dbReference>
<gene>
    <name evidence="3" type="ORF">C8F04DRAFT_1072864</name>
</gene>
<name>A0AAD6TBT0_9AGAR</name>
<proteinExistence type="predicted"/>
<dbReference type="InterPro" id="IPR055754">
    <property type="entry name" value="DUF7330"/>
</dbReference>
<sequence>MLLDNKHRPESSTVLVPMFYPPLPPEAFASQKSLGSPLTVTSPQSRPSPVVPGQSFSQIRLDTHFTDITGTYYVDPKPPITELTNKGKKSRRAKATPDAIFHSRSGKIILDLATTGLVSDVPKATVVVGSKSGNITLNLLPADDSRPRFDLEVKSHSGTVVVFIPKTFAGAIQLRTKSGHLEYLPAITRQVQPVKETDQESLVLFGKQNGPSSQLPSDFCNIMSGSGKIVVGLRGEDTYVEEPGLWQRLGGFLKGDSMDGQRSRASSRPSSPS</sequence>
<keyword evidence="4" id="KW-1185">Reference proteome</keyword>
<accession>A0AAD6TBT0</accession>
<feature type="region of interest" description="Disordered" evidence="1">
    <location>
        <begin position="251"/>
        <end position="273"/>
    </location>
</feature>
<evidence type="ECO:0000313" key="3">
    <source>
        <dbReference type="EMBL" id="KAJ7043654.1"/>
    </source>
</evidence>
<dbReference type="AlphaFoldDB" id="A0AAD6TBT0"/>
<evidence type="ECO:0000259" key="2">
    <source>
        <dbReference type="Pfam" id="PF24016"/>
    </source>
</evidence>
<dbReference type="Pfam" id="PF24016">
    <property type="entry name" value="DUF7330"/>
    <property type="match status" value="1"/>
</dbReference>
<evidence type="ECO:0000313" key="4">
    <source>
        <dbReference type="Proteomes" id="UP001218188"/>
    </source>
</evidence>
<protein>
    <recommendedName>
        <fullName evidence="2">DUF7330 domain-containing protein</fullName>
    </recommendedName>
</protein>
<feature type="compositionally biased region" description="Polar residues" evidence="1">
    <location>
        <begin position="34"/>
        <end position="47"/>
    </location>
</feature>
<evidence type="ECO:0000256" key="1">
    <source>
        <dbReference type="SAM" id="MobiDB-lite"/>
    </source>
</evidence>
<reference evidence="3" key="1">
    <citation type="submission" date="2023-03" db="EMBL/GenBank/DDBJ databases">
        <title>Massive genome expansion in bonnet fungi (Mycena s.s.) driven by repeated elements and novel gene families across ecological guilds.</title>
        <authorList>
            <consortium name="Lawrence Berkeley National Laboratory"/>
            <person name="Harder C.B."/>
            <person name="Miyauchi S."/>
            <person name="Viragh M."/>
            <person name="Kuo A."/>
            <person name="Thoen E."/>
            <person name="Andreopoulos B."/>
            <person name="Lu D."/>
            <person name="Skrede I."/>
            <person name="Drula E."/>
            <person name="Henrissat B."/>
            <person name="Morin E."/>
            <person name="Kohler A."/>
            <person name="Barry K."/>
            <person name="LaButti K."/>
            <person name="Morin E."/>
            <person name="Salamov A."/>
            <person name="Lipzen A."/>
            <person name="Mereny Z."/>
            <person name="Hegedus B."/>
            <person name="Baldrian P."/>
            <person name="Stursova M."/>
            <person name="Weitz H."/>
            <person name="Taylor A."/>
            <person name="Grigoriev I.V."/>
            <person name="Nagy L.G."/>
            <person name="Martin F."/>
            <person name="Kauserud H."/>
        </authorList>
    </citation>
    <scope>NUCLEOTIDE SEQUENCE</scope>
    <source>
        <strain evidence="3">CBHHK200</strain>
    </source>
</reference>
<comment type="caution">
    <text evidence="3">The sequence shown here is derived from an EMBL/GenBank/DDBJ whole genome shotgun (WGS) entry which is preliminary data.</text>
</comment>
<feature type="compositionally biased region" description="Low complexity" evidence="1">
    <location>
        <begin position="263"/>
        <end position="273"/>
    </location>
</feature>
<dbReference type="Proteomes" id="UP001218188">
    <property type="component" value="Unassembled WGS sequence"/>
</dbReference>